<organism evidence="1 2">
    <name type="scientific">Manihot esculenta</name>
    <name type="common">Cassava</name>
    <name type="synonym">Jatropha manihot</name>
    <dbReference type="NCBI Taxonomy" id="3983"/>
    <lineage>
        <taxon>Eukaryota</taxon>
        <taxon>Viridiplantae</taxon>
        <taxon>Streptophyta</taxon>
        <taxon>Embryophyta</taxon>
        <taxon>Tracheophyta</taxon>
        <taxon>Spermatophyta</taxon>
        <taxon>Magnoliopsida</taxon>
        <taxon>eudicotyledons</taxon>
        <taxon>Gunneridae</taxon>
        <taxon>Pentapetalae</taxon>
        <taxon>rosids</taxon>
        <taxon>fabids</taxon>
        <taxon>Malpighiales</taxon>
        <taxon>Euphorbiaceae</taxon>
        <taxon>Crotonoideae</taxon>
        <taxon>Manihoteae</taxon>
        <taxon>Manihot</taxon>
    </lineage>
</organism>
<accession>A0A2C9W7C8</accession>
<keyword evidence="2" id="KW-1185">Reference proteome</keyword>
<dbReference type="AlphaFoldDB" id="A0A2C9W7C8"/>
<evidence type="ECO:0000313" key="1">
    <source>
        <dbReference type="EMBL" id="OAY55275.1"/>
    </source>
</evidence>
<comment type="caution">
    <text evidence="1">The sequence shown here is derived from an EMBL/GenBank/DDBJ whole genome shotgun (WGS) entry which is preliminary data.</text>
</comment>
<sequence>MLTEEREHNPPLAEESLYFCWECALPSSVIITVLSFPRDHSPQTALGKNIWWPCNRSRMLWQVLKESSPVHQAVGVLKRNNT</sequence>
<dbReference type="Gramene" id="Manes.03G141801.1.v8.1">
    <property type="protein sequence ID" value="Manes.03G141801.1.v8.1.CDS"/>
    <property type="gene ID" value="Manes.03G141801.v8.1"/>
</dbReference>
<dbReference type="EMBL" id="CM004389">
    <property type="protein sequence ID" value="OAY55275.1"/>
    <property type="molecule type" value="Genomic_DNA"/>
</dbReference>
<proteinExistence type="predicted"/>
<protein>
    <submittedName>
        <fullName evidence="1">Uncharacterized protein</fullName>
    </submittedName>
</protein>
<gene>
    <name evidence="1" type="ORF">MANES_03G141801v8</name>
</gene>
<name>A0A2C9W7C8_MANES</name>
<dbReference type="Proteomes" id="UP000091857">
    <property type="component" value="Chromosome 3"/>
</dbReference>
<reference evidence="2" key="1">
    <citation type="journal article" date="2016" name="Nat. Biotechnol.">
        <title>Sequencing wild and cultivated cassava and related species reveals extensive interspecific hybridization and genetic diversity.</title>
        <authorList>
            <person name="Bredeson J.V."/>
            <person name="Lyons J.B."/>
            <person name="Prochnik S.E."/>
            <person name="Wu G.A."/>
            <person name="Ha C.M."/>
            <person name="Edsinger-Gonzales E."/>
            <person name="Grimwood J."/>
            <person name="Schmutz J."/>
            <person name="Rabbi I.Y."/>
            <person name="Egesi C."/>
            <person name="Nauluvula P."/>
            <person name="Lebot V."/>
            <person name="Ndunguru J."/>
            <person name="Mkamilo G."/>
            <person name="Bart R.S."/>
            <person name="Setter T.L."/>
            <person name="Gleadow R.M."/>
            <person name="Kulakow P."/>
            <person name="Ferguson M.E."/>
            <person name="Rounsley S."/>
            <person name="Rokhsar D.S."/>
        </authorList>
    </citation>
    <scope>NUCLEOTIDE SEQUENCE [LARGE SCALE GENOMIC DNA]</scope>
    <source>
        <strain evidence="2">cv. AM560-2</strain>
    </source>
</reference>
<evidence type="ECO:0000313" key="2">
    <source>
        <dbReference type="Proteomes" id="UP000091857"/>
    </source>
</evidence>